<proteinExistence type="predicted"/>
<reference evidence="1 2" key="1">
    <citation type="submission" date="2018-05" db="EMBL/GenBank/DDBJ databases">
        <title>Genomic Encyclopedia of Type Strains, Phase IV (KMG-IV): sequencing the most valuable type-strain genomes for metagenomic binning, comparative biology and taxonomic classification.</title>
        <authorList>
            <person name="Goeker M."/>
        </authorList>
    </citation>
    <scope>NUCLEOTIDE SEQUENCE [LARGE SCALE GENOMIC DNA]</scope>
    <source>
        <strain evidence="1 2">DSM 28816</strain>
    </source>
</reference>
<gene>
    <name evidence="1" type="ORF">C8E03_102561</name>
</gene>
<organism evidence="1 2">
    <name type="scientific">Lachnotalea glycerini</name>
    <dbReference type="NCBI Taxonomy" id="1763509"/>
    <lineage>
        <taxon>Bacteria</taxon>
        <taxon>Bacillati</taxon>
        <taxon>Bacillota</taxon>
        <taxon>Clostridia</taxon>
        <taxon>Lachnospirales</taxon>
        <taxon>Lachnospiraceae</taxon>
        <taxon>Lachnotalea</taxon>
    </lineage>
</organism>
<dbReference type="InterPro" id="IPR025935">
    <property type="entry name" value="AbiH"/>
</dbReference>
<evidence type="ECO:0000313" key="1">
    <source>
        <dbReference type="EMBL" id="PXV93786.1"/>
    </source>
</evidence>
<dbReference type="Proteomes" id="UP000247523">
    <property type="component" value="Unassembled WGS sequence"/>
</dbReference>
<comment type="caution">
    <text evidence="1">The sequence shown here is derived from an EMBL/GenBank/DDBJ whole genome shotgun (WGS) entry which is preliminary data.</text>
</comment>
<name>A0A318ES05_9FIRM</name>
<sequence length="340" mass="39725">MKILTIIGNGFDLGHDLPTQFDNFIKSNYNIFSQKYGAFRNENNNWKDVESQYKQLLCKIMRDRKGIDITEEIDNIIQGYGFNEYGEVDYYNYTSEAFMEEYEKIISFINLLNQFEQDFLEYLKANCCDEQLKAKVIYNKIEEILSASTKIINFNYTNAVEVIYGIKDIVHIHGNIDNSIAIGCGTLDEVKESMVDDKYPTIENFGMNKHGFAEMMAYYEEDMEGNLVESHFIKRFFDEVSSVIEENEVRIFTLLDEKSKDSLALRKQIIKDLPKEHYDKVYIIGHSLGEADHAVLEVINKDAIVNCFYHTDKDYEHMKNTLGTMNFNFELLSDIDLYKK</sequence>
<dbReference type="EMBL" id="QICS01000002">
    <property type="protein sequence ID" value="PXV93786.1"/>
    <property type="molecule type" value="Genomic_DNA"/>
</dbReference>
<dbReference type="Pfam" id="PF14253">
    <property type="entry name" value="AbiH"/>
    <property type="match status" value="1"/>
</dbReference>
<protein>
    <submittedName>
        <fullName evidence="1">Abortive infection AbiH-like protein</fullName>
    </submittedName>
</protein>
<dbReference type="RefSeq" id="WP_110290636.1">
    <property type="nucleotide sequence ID" value="NZ_QICS01000002.1"/>
</dbReference>
<accession>A0A318ES05</accession>
<evidence type="ECO:0000313" key="2">
    <source>
        <dbReference type="Proteomes" id="UP000247523"/>
    </source>
</evidence>
<dbReference type="AlphaFoldDB" id="A0A318ES05"/>